<dbReference type="EMBL" id="KZ303873">
    <property type="protein sequence ID" value="PHZ07663.1"/>
    <property type="molecule type" value="Genomic_DNA"/>
</dbReference>
<evidence type="ECO:0000313" key="2">
    <source>
        <dbReference type="Proteomes" id="UP000242254"/>
    </source>
</evidence>
<gene>
    <name evidence="1" type="ORF">RHIMIDRAFT_274254</name>
</gene>
<dbReference type="Proteomes" id="UP000242254">
    <property type="component" value="Unassembled WGS sequence"/>
</dbReference>
<dbReference type="AlphaFoldDB" id="A0A2G4SFW8"/>
<accession>A0A2G4SFW8</accession>
<proteinExistence type="predicted"/>
<evidence type="ECO:0000313" key="1">
    <source>
        <dbReference type="EMBL" id="PHZ07663.1"/>
    </source>
</evidence>
<sequence length="57" mass="6679">MRANRRKHWVGYYANRYAHLGNRSTNRVEGAHAAIKTALGKVSYDHDKYRSIDNFLK</sequence>
<dbReference type="RefSeq" id="XP_023461371.1">
    <property type="nucleotide sequence ID" value="XM_023612444.1"/>
</dbReference>
<protein>
    <submittedName>
        <fullName evidence="1">Uncharacterized protein</fullName>
    </submittedName>
</protein>
<keyword evidence="2" id="KW-1185">Reference proteome</keyword>
<dbReference type="GeneID" id="35443433"/>
<reference evidence="1 2" key="1">
    <citation type="journal article" date="2016" name="Proc. Natl. Acad. Sci. U.S.A.">
        <title>Lipid metabolic changes in an early divergent fungus govern the establishment of a mutualistic symbiosis with endobacteria.</title>
        <authorList>
            <person name="Lastovetsky O.A."/>
            <person name="Gaspar M.L."/>
            <person name="Mondo S.J."/>
            <person name="LaButti K.M."/>
            <person name="Sandor L."/>
            <person name="Grigoriev I.V."/>
            <person name="Henry S.A."/>
            <person name="Pawlowska T.E."/>
        </authorList>
    </citation>
    <scope>NUCLEOTIDE SEQUENCE [LARGE SCALE GENOMIC DNA]</scope>
    <source>
        <strain evidence="1 2">ATCC 52813</strain>
    </source>
</reference>
<name>A0A2G4SFW8_RHIZD</name>
<organism evidence="1 2">
    <name type="scientific">Rhizopus microsporus ATCC 52813</name>
    <dbReference type="NCBI Taxonomy" id="1340429"/>
    <lineage>
        <taxon>Eukaryota</taxon>
        <taxon>Fungi</taxon>
        <taxon>Fungi incertae sedis</taxon>
        <taxon>Mucoromycota</taxon>
        <taxon>Mucoromycotina</taxon>
        <taxon>Mucoromycetes</taxon>
        <taxon>Mucorales</taxon>
        <taxon>Mucorineae</taxon>
        <taxon>Rhizopodaceae</taxon>
        <taxon>Rhizopus</taxon>
    </lineage>
</organism>